<reference evidence="1 2" key="1">
    <citation type="submission" date="2021-06" db="EMBL/GenBank/DDBJ databases">
        <authorList>
            <person name="Palmer J.M."/>
        </authorList>
    </citation>
    <scope>NUCLEOTIDE SEQUENCE [LARGE SCALE GENOMIC DNA]</scope>
    <source>
        <strain evidence="1 2">CL_MEX2019</strain>
        <tissue evidence="1">Muscle</tissue>
    </source>
</reference>
<proteinExistence type="predicted"/>
<name>A0ABU7DCY9_9TELE</name>
<gene>
    <name evidence="1" type="ORF">CHARACLAT_000843</name>
</gene>
<organism evidence="1 2">
    <name type="scientific">Characodon lateralis</name>
    <dbReference type="NCBI Taxonomy" id="208331"/>
    <lineage>
        <taxon>Eukaryota</taxon>
        <taxon>Metazoa</taxon>
        <taxon>Chordata</taxon>
        <taxon>Craniata</taxon>
        <taxon>Vertebrata</taxon>
        <taxon>Euteleostomi</taxon>
        <taxon>Actinopterygii</taxon>
        <taxon>Neopterygii</taxon>
        <taxon>Teleostei</taxon>
        <taxon>Neoteleostei</taxon>
        <taxon>Acanthomorphata</taxon>
        <taxon>Ovalentaria</taxon>
        <taxon>Atherinomorphae</taxon>
        <taxon>Cyprinodontiformes</taxon>
        <taxon>Goodeidae</taxon>
        <taxon>Characodon</taxon>
    </lineage>
</organism>
<keyword evidence="2" id="KW-1185">Reference proteome</keyword>
<dbReference type="Proteomes" id="UP001352852">
    <property type="component" value="Unassembled WGS sequence"/>
</dbReference>
<evidence type="ECO:0000313" key="2">
    <source>
        <dbReference type="Proteomes" id="UP001352852"/>
    </source>
</evidence>
<comment type="caution">
    <text evidence="1">The sequence shown here is derived from an EMBL/GenBank/DDBJ whole genome shotgun (WGS) entry which is preliminary data.</text>
</comment>
<sequence length="103" mass="11385">MVTLEELWRSTAQVGESVNSETISHAPHKSDICGRVAKTNLSEFKPQVMRGTWPTCRAANVHNAMFGGKQMLPVKNPEYTISAVNMVVAVSWCGKKLLENNLL</sequence>
<accession>A0ABU7DCY9</accession>
<protein>
    <submittedName>
        <fullName evidence="1">Uncharacterized protein</fullName>
    </submittedName>
</protein>
<evidence type="ECO:0000313" key="1">
    <source>
        <dbReference type="EMBL" id="MED6272842.1"/>
    </source>
</evidence>
<dbReference type="EMBL" id="JAHUTJ010024622">
    <property type="protein sequence ID" value="MED6272842.1"/>
    <property type="molecule type" value="Genomic_DNA"/>
</dbReference>